<reference evidence="7 8" key="1">
    <citation type="submission" date="2024-01" db="EMBL/GenBank/DDBJ databases">
        <title>A telomere-to-telomere, gap-free genome of sweet tea (Lithocarpus litseifolius).</title>
        <authorList>
            <person name="Zhou J."/>
        </authorList>
    </citation>
    <scope>NUCLEOTIDE SEQUENCE [LARGE SCALE GENOMIC DNA]</scope>
    <source>
        <strain evidence="7">Zhou-2022a</strain>
        <tissue evidence="7">Leaf</tissue>
    </source>
</reference>
<evidence type="ECO:0000256" key="5">
    <source>
        <dbReference type="ARBA" id="ARBA00022840"/>
    </source>
</evidence>
<dbReference type="AlphaFoldDB" id="A0AAW2CVI9"/>
<evidence type="ECO:0000256" key="4">
    <source>
        <dbReference type="ARBA" id="ARBA00022777"/>
    </source>
</evidence>
<keyword evidence="4" id="KW-0418">Kinase</keyword>
<accession>A0AAW2CVI9</accession>
<dbReference type="InterPro" id="IPR011009">
    <property type="entry name" value="Kinase-like_dom_sf"/>
</dbReference>
<name>A0AAW2CVI9_9ROSI</name>
<keyword evidence="3" id="KW-0547">Nucleotide-binding</keyword>
<comment type="caution">
    <text evidence="7">The sequence shown here is derived from an EMBL/GenBank/DDBJ whole genome shotgun (WGS) entry which is preliminary data.</text>
</comment>
<gene>
    <name evidence="7" type="ORF">SO802_014802</name>
</gene>
<dbReference type="PROSITE" id="PS50011">
    <property type="entry name" value="PROTEIN_KINASE_DOM"/>
    <property type="match status" value="1"/>
</dbReference>
<keyword evidence="5" id="KW-0067">ATP-binding</keyword>
<dbReference type="PANTHER" id="PTHR27002:SF900">
    <property type="entry name" value="S-LOCUS LECTIN KINASE FAMILY PROTEIN"/>
    <property type="match status" value="1"/>
</dbReference>
<evidence type="ECO:0000256" key="1">
    <source>
        <dbReference type="ARBA" id="ARBA00022527"/>
    </source>
</evidence>
<dbReference type="SUPFAM" id="SSF56112">
    <property type="entry name" value="Protein kinase-like (PK-like)"/>
    <property type="match status" value="1"/>
</dbReference>
<dbReference type="Proteomes" id="UP001459277">
    <property type="component" value="Unassembled WGS sequence"/>
</dbReference>
<evidence type="ECO:0000313" key="8">
    <source>
        <dbReference type="Proteomes" id="UP001459277"/>
    </source>
</evidence>
<proteinExistence type="predicted"/>
<dbReference type="Gene3D" id="1.10.510.10">
    <property type="entry name" value="Transferase(Phosphotransferase) domain 1"/>
    <property type="match status" value="1"/>
</dbReference>
<keyword evidence="8" id="KW-1185">Reference proteome</keyword>
<evidence type="ECO:0000256" key="3">
    <source>
        <dbReference type="ARBA" id="ARBA00022741"/>
    </source>
</evidence>
<dbReference type="GO" id="GO:0005524">
    <property type="term" value="F:ATP binding"/>
    <property type="evidence" value="ECO:0007669"/>
    <property type="project" value="UniProtKB-KW"/>
</dbReference>
<dbReference type="PANTHER" id="PTHR27002">
    <property type="entry name" value="RECEPTOR-LIKE SERINE/THREONINE-PROTEIN KINASE SD1-8"/>
    <property type="match status" value="1"/>
</dbReference>
<organism evidence="7 8">
    <name type="scientific">Lithocarpus litseifolius</name>
    <dbReference type="NCBI Taxonomy" id="425828"/>
    <lineage>
        <taxon>Eukaryota</taxon>
        <taxon>Viridiplantae</taxon>
        <taxon>Streptophyta</taxon>
        <taxon>Embryophyta</taxon>
        <taxon>Tracheophyta</taxon>
        <taxon>Spermatophyta</taxon>
        <taxon>Magnoliopsida</taxon>
        <taxon>eudicotyledons</taxon>
        <taxon>Gunneridae</taxon>
        <taxon>Pentapetalae</taxon>
        <taxon>rosids</taxon>
        <taxon>fabids</taxon>
        <taxon>Fagales</taxon>
        <taxon>Fagaceae</taxon>
        <taxon>Lithocarpus</taxon>
    </lineage>
</organism>
<dbReference type="GO" id="GO:0004674">
    <property type="term" value="F:protein serine/threonine kinase activity"/>
    <property type="evidence" value="ECO:0007669"/>
    <property type="project" value="UniProtKB-KW"/>
</dbReference>
<feature type="domain" description="Protein kinase" evidence="6">
    <location>
        <begin position="1"/>
        <end position="130"/>
    </location>
</feature>
<dbReference type="GO" id="GO:0005886">
    <property type="term" value="C:plasma membrane"/>
    <property type="evidence" value="ECO:0007669"/>
    <property type="project" value="TreeGrafter"/>
</dbReference>
<evidence type="ECO:0000256" key="2">
    <source>
        <dbReference type="ARBA" id="ARBA00022679"/>
    </source>
</evidence>
<evidence type="ECO:0000313" key="7">
    <source>
        <dbReference type="EMBL" id="KAL0001021.1"/>
    </source>
</evidence>
<evidence type="ECO:0000259" key="6">
    <source>
        <dbReference type="PROSITE" id="PS50011"/>
    </source>
</evidence>
<protein>
    <recommendedName>
        <fullName evidence="6">Protein kinase domain-containing protein</fullName>
    </recommendedName>
</protein>
<dbReference type="EMBL" id="JAZDWU010000005">
    <property type="protein sequence ID" value="KAL0001021.1"/>
    <property type="molecule type" value="Genomic_DNA"/>
</dbReference>
<keyword evidence="1" id="KW-0723">Serine/threonine-protein kinase</keyword>
<sequence length="449" mass="51035">MARIFGGDQTEGNTNRVVGTYGYMAPEYAIDGIFSVKSDVFSFGILLLEILSGKKNRGSFHQDHSLNLVGRAWKLWKEKMPLKLIDTCLEDSCILSEIERCLHISFLCLQLHHEDRPNMSSVVMMLHSEIPLPEPKELGFFVGKKSSISMAQEMVLWVSDGVKERLWDMLRRRITPRHYVSSMVKPGTVPQVQTCLADIKRKGKALAVQPKQIRKASPKILDKHEGILTETISLQNTLLAEGMYSCGGKSEILQEVLRIDLIFQDREFTNLPFHIKILLDNLQAAFTLKQKSLFRKTLKALVLHLVSTSAFIEALGCQLPGEEDGDSSSTKTEPQSLKRYLMGISFSKPHPKIQQKTRLAIRTLPLEIQKSILTHRALTSSYDRWMHLFKVLVSTAFIRTNMTYDVWLSHKATRYESFGETERVYDGQHPYPGLLINTETEDPVICNPS</sequence>
<dbReference type="Pfam" id="PF07714">
    <property type="entry name" value="PK_Tyr_Ser-Thr"/>
    <property type="match status" value="1"/>
</dbReference>
<keyword evidence="2" id="KW-0808">Transferase</keyword>
<dbReference type="InterPro" id="IPR001245">
    <property type="entry name" value="Ser-Thr/Tyr_kinase_cat_dom"/>
</dbReference>
<dbReference type="InterPro" id="IPR000719">
    <property type="entry name" value="Prot_kinase_dom"/>
</dbReference>